<gene>
    <name evidence="1" type="ORF">ALC60_03289</name>
</gene>
<keyword evidence="2" id="KW-1185">Reference proteome</keyword>
<dbReference type="Proteomes" id="UP000075809">
    <property type="component" value="Unassembled WGS sequence"/>
</dbReference>
<dbReference type="AlphaFoldDB" id="A0A151XBP4"/>
<reference evidence="1 2" key="1">
    <citation type="submission" date="2015-09" db="EMBL/GenBank/DDBJ databases">
        <title>Trachymyrmex zeteki WGS genome.</title>
        <authorList>
            <person name="Nygaard S."/>
            <person name="Hu H."/>
            <person name="Boomsma J."/>
            <person name="Zhang G."/>
        </authorList>
    </citation>
    <scope>NUCLEOTIDE SEQUENCE [LARGE SCALE GENOMIC DNA]</scope>
    <source>
        <strain evidence="1">Tzet28-1</strain>
        <tissue evidence="1">Whole body</tissue>
    </source>
</reference>
<protein>
    <submittedName>
        <fullName evidence="1">Uncharacterized protein</fullName>
    </submittedName>
</protein>
<organism evidence="1 2">
    <name type="scientific">Mycetomoellerius zeteki</name>
    <dbReference type="NCBI Taxonomy" id="64791"/>
    <lineage>
        <taxon>Eukaryota</taxon>
        <taxon>Metazoa</taxon>
        <taxon>Ecdysozoa</taxon>
        <taxon>Arthropoda</taxon>
        <taxon>Hexapoda</taxon>
        <taxon>Insecta</taxon>
        <taxon>Pterygota</taxon>
        <taxon>Neoptera</taxon>
        <taxon>Endopterygota</taxon>
        <taxon>Hymenoptera</taxon>
        <taxon>Apocrita</taxon>
        <taxon>Aculeata</taxon>
        <taxon>Formicoidea</taxon>
        <taxon>Formicidae</taxon>
        <taxon>Myrmicinae</taxon>
        <taxon>Mycetomoellerius</taxon>
    </lineage>
</organism>
<accession>A0A151XBP4</accession>
<feature type="non-terminal residue" evidence="1">
    <location>
        <position position="1"/>
    </location>
</feature>
<name>A0A151XBP4_9HYME</name>
<proteinExistence type="predicted"/>
<evidence type="ECO:0000313" key="2">
    <source>
        <dbReference type="Proteomes" id="UP000075809"/>
    </source>
</evidence>
<evidence type="ECO:0000313" key="1">
    <source>
        <dbReference type="EMBL" id="KYQ57796.1"/>
    </source>
</evidence>
<sequence length="110" mass="12791">SRGLMRHKPVPTTQSRTISIIIRRSSLCHILDQRSLSTTISDPPRKTRTRVSPGCKAEFMYVNGTYSNTCYSSRLDHPQRAGSKLTWNRFEYYFTHVFRLNVVLSYFGRS</sequence>
<dbReference type="EMBL" id="KQ982320">
    <property type="protein sequence ID" value="KYQ57796.1"/>
    <property type="molecule type" value="Genomic_DNA"/>
</dbReference>